<name>X1CGW0_9ZZZZ</name>
<feature type="non-terminal residue" evidence="2">
    <location>
        <position position="270"/>
    </location>
</feature>
<organism evidence="2">
    <name type="scientific">marine sediment metagenome</name>
    <dbReference type="NCBI Taxonomy" id="412755"/>
    <lineage>
        <taxon>unclassified sequences</taxon>
        <taxon>metagenomes</taxon>
        <taxon>ecological metagenomes</taxon>
    </lineage>
</organism>
<dbReference type="InterPro" id="IPR028098">
    <property type="entry name" value="Glyco_trans_4-like_N"/>
</dbReference>
<evidence type="ECO:0000313" key="2">
    <source>
        <dbReference type="EMBL" id="GAG95508.1"/>
    </source>
</evidence>
<dbReference type="Gene3D" id="3.40.50.2000">
    <property type="entry name" value="Glycogen Phosphorylase B"/>
    <property type="match status" value="2"/>
</dbReference>
<dbReference type="AlphaFoldDB" id="X1CGW0"/>
<comment type="caution">
    <text evidence="2">The sequence shown here is derived from an EMBL/GenBank/DDBJ whole genome shotgun (WGS) entry which is preliminary data.</text>
</comment>
<proteinExistence type="predicted"/>
<feature type="domain" description="Glycosyltransferase subfamily 4-like N-terminal" evidence="1">
    <location>
        <begin position="29"/>
        <end position="181"/>
    </location>
</feature>
<dbReference type="Pfam" id="PF13439">
    <property type="entry name" value="Glyco_transf_4"/>
    <property type="match status" value="1"/>
</dbReference>
<accession>X1CGW0</accession>
<reference evidence="2" key="1">
    <citation type="journal article" date="2014" name="Front. Microbiol.">
        <title>High frequency of phylogenetically diverse reductive dehalogenase-homologous genes in deep subseafloor sedimentary metagenomes.</title>
        <authorList>
            <person name="Kawai M."/>
            <person name="Futagami T."/>
            <person name="Toyoda A."/>
            <person name="Takaki Y."/>
            <person name="Nishi S."/>
            <person name="Hori S."/>
            <person name="Arai W."/>
            <person name="Tsubouchi T."/>
            <person name="Morono Y."/>
            <person name="Uchiyama I."/>
            <person name="Ito T."/>
            <person name="Fujiyama A."/>
            <person name="Inagaki F."/>
            <person name="Takami H."/>
        </authorList>
    </citation>
    <scope>NUCLEOTIDE SEQUENCE</scope>
    <source>
        <strain evidence="2">Expedition CK06-06</strain>
    </source>
</reference>
<sequence>MDMSEYGKLKVLQVAPIDIPVAKNLRQAGTQRVVLLLDRELTKLGIQSIVACSDNSHIAGTKSPWVQPSLGLEACYASHPQDYETYFERVLTFAIKEQVDLLHDHTSWLVTSEAWRRSKSLLKSPVLVTLHGALDAGRNREYTEIWARSDGVYFCAISHSQKTLYSPLIRISGVIYNGIDVCEFPFEFQEGEKNYLLSLGRICPRKGQDVAIKIARRAQSKLFLAGPICEAAYFHKILPMIDLVADISACPADKEYFQQVMQPLLANAAQ</sequence>
<protein>
    <recommendedName>
        <fullName evidence="1">Glycosyltransferase subfamily 4-like N-terminal domain-containing protein</fullName>
    </recommendedName>
</protein>
<gene>
    <name evidence="2" type="ORF">S01H4_38951</name>
</gene>
<evidence type="ECO:0000259" key="1">
    <source>
        <dbReference type="Pfam" id="PF13439"/>
    </source>
</evidence>
<dbReference type="EMBL" id="BART01021048">
    <property type="protein sequence ID" value="GAG95508.1"/>
    <property type="molecule type" value="Genomic_DNA"/>
</dbReference>
<dbReference type="SUPFAM" id="SSF53756">
    <property type="entry name" value="UDP-Glycosyltransferase/glycogen phosphorylase"/>
    <property type="match status" value="1"/>
</dbReference>